<keyword evidence="2" id="KW-1185">Reference proteome</keyword>
<protein>
    <submittedName>
        <fullName evidence="1">Uncharacterized protein</fullName>
    </submittedName>
</protein>
<gene>
    <name evidence="1" type="ORF">RHMOL_Rhmol02G0015800</name>
</gene>
<sequence>MSPKEPQTLLLLPLSSSCSSFTQMAIGNGYQENTVTEDLENPLLTEHEKVDESKKGGEKGSIGMVLLSTAVATCGSFEFGLCVGYSAPTQPAIREDLHLSLAEYSVFGSIVAVGAMAGAITSGKISDSIGRKWGMRLSAGCCIVGWLAIYFSMGALVLDMGRFLTGCGIGVFSSVVPVFIAEIAPTNLRGGLTTLNQAKTGKHREFEAALRKLRGEDADVSREEAEIQTYIETLRSLPISQTLDLLDAKYVRSVTVDWGWFNDFPTIWRMKRNWFLCKKILIVHDLQGYQEMLELQHTLLFRMLSDRYLFLPQDLPNTFDGYCWEFGDLSELVWYLGSFLYFQLSHELEFNRCRNPRPTVEIGGQVQKSAADCRNPRLGAVIRGQLQKSAASCKNPRLGAVIRGQVQKSAANCRNPQPATIIRGRVQKSAAKCSNPRPRVKVSGHNLRYGCNGFLQLALELLGTMRLEGFEPDFVTWKIAMDVYCKMGQCDEAWKIFEQIEEANIISWTTLMYGYSRIGKA</sequence>
<evidence type="ECO:0000313" key="2">
    <source>
        <dbReference type="Proteomes" id="UP001062846"/>
    </source>
</evidence>
<evidence type="ECO:0000313" key="1">
    <source>
        <dbReference type="EMBL" id="KAI8566131.1"/>
    </source>
</evidence>
<accession>A0ACC0PLU4</accession>
<reference evidence="1" key="1">
    <citation type="submission" date="2022-02" db="EMBL/GenBank/DDBJ databases">
        <title>Plant Genome Project.</title>
        <authorList>
            <person name="Zhang R.-G."/>
        </authorList>
    </citation>
    <scope>NUCLEOTIDE SEQUENCE</scope>
    <source>
        <strain evidence="1">AT1</strain>
    </source>
</reference>
<proteinExistence type="predicted"/>
<dbReference type="Proteomes" id="UP001062846">
    <property type="component" value="Chromosome 2"/>
</dbReference>
<name>A0ACC0PLU4_RHOML</name>
<organism evidence="1 2">
    <name type="scientific">Rhododendron molle</name>
    <name type="common">Chinese azalea</name>
    <name type="synonym">Azalea mollis</name>
    <dbReference type="NCBI Taxonomy" id="49168"/>
    <lineage>
        <taxon>Eukaryota</taxon>
        <taxon>Viridiplantae</taxon>
        <taxon>Streptophyta</taxon>
        <taxon>Embryophyta</taxon>
        <taxon>Tracheophyta</taxon>
        <taxon>Spermatophyta</taxon>
        <taxon>Magnoliopsida</taxon>
        <taxon>eudicotyledons</taxon>
        <taxon>Gunneridae</taxon>
        <taxon>Pentapetalae</taxon>
        <taxon>asterids</taxon>
        <taxon>Ericales</taxon>
        <taxon>Ericaceae</taxon>
        <taxon>Ericoideae</taxon>
        <taxon>Rhodoreae</taxon>
        <taxon>Rhododendron</taxon>
    </lineage>
</organism>
<dbReference type="EMBL" id="CM046389">
    <property type="protein sequence ID" value="KAI8566131.1"/>
    <property type="molecule type" value="Genomic_DNA"/>
</dbReference>
<comment type="caution">
    <text evidence="1">The sequence shown here is derived from an EMBL/GenBank/DDBJ whole genome shotgun (WGS) entry which is preliminary data.</text>
</comment>